<sequence length="110" mass="12350">MLLLVRIPPPIPKFPPEERPPREGDLRQDRVCEESYNILFQAFCLDKAKALLAIQGIDASWKAHYYSLSYAMPQLRGNAGSGRGYAPTQRWVGDPAPAPVSSLPKPFYHL</sequence>
<gene>
    <name evidence="1" type="ORF">MPNT_80045</name>
</gene>
<dbReference type="AlphaFoldDB" id="A0A8J2BSU5"/>
<dbReference type="Proteomes" id="UP000663859">
    <property type="component" value="Unassembled WGS sequence"/>
</dbReference>
<name>A0A8J2BSU5_9BACT</name>
<evidence type="ECO:0000313" key="2">
    <source>
        <dbReference type="Proteomes" id="UP000663859"/>
    </source>
</evidence>
<evidence type="ECO:0000313" key="1">
    <source>
        <dbReference type="EMBL" id="CAF0704970.1"/>
    </source>
</evidence>
<proteinExistence type="predicted"/>
<comment type="caution">
    <text evidence="1">The sequence shown here is derived from an EMBL/GenBank/DDBJ whole genome shotgun (WGS) entry which is preliminary data.</text>
</comment>
<organism evidence="1 2">
    <name type="scientific">Candidatus Methylacidithermus pantelleriae</name>
    <dbReference type="NCBI Taxonomy" id="2744239"/>
    <lineage>
        <taxon>Bacteria</taxon>
        <taxon>Pseudomonadati</taxon>
        <taxon>Verrucomicrobiota</taxon>
        <taxon>Methylacidiphilae</taxon>
        <taxon>Methylacidiphilales</taxon>
        <taxon>Methylacidiphilaceae</taxon>
        <taxon>Candidatus Methylacidithermus</taxon>
    </lineage>
</organism>
<protein>
    <submittedName>
        <fullName evidence="1">Uncharacterized protein</fullName>
    </submittedName>
</protein>
<keyword evidence="2" id="KW-1185">Reference proteome</keyword>
<dbReference type="EMBL" id="CAJNOB010000070">
    <property type="protein sequence ID" value="CAF0704970.1"/>
    <property type="molecule type" value="Genomic_DNA"/>
</dbReference>
<accession>A0A8J2BSU5</accession>
<reference evidence="1" key="1">
    <citation type="submission" date="2021-02" db="EMBL/GenBank/DDBJ databases">
        <authorList>
            <person name="Cremers G."/>
            <person name="Picone N."/>
        </authorList>
    </citation>
    <scope>NUCLEOTIDE SEQUENCE</scope>
    <source>
        <strain evidence="1">PQ17</strain>
    </source>
</reference>